<evidence type="ECO:0000256" key="8">
    <source>
        <dbReference type="RuleBase" id="RU000607"/>
    </source>
</evidence>
<evidence type="ECO:0000256" key="6">
    <source>
        <dbReference type="ARBA" id="ARBA00023244"/>
    </source>
</evidence>
<evidence type="ECO:0000256" key="1">
    <source>
        <dbReference type="ARBA" id="ARBA00004943"/>
    </source>
</evidence>
<sequence>MKFPITTPATSSPSTSSSYTLNPPPPCLTHASPNFKRPMLLPKTICASQKKSFCSGVHVEASVNCNPVKNYTTASFSPRQSEAKFLVSNQSLNKHSFSVGALVTPTAQDVSDTSTTLTGDDKIGVLLLNLGGPETLEDVQPFLFNLFADPAEELKKSLSEKNVPAEVYVGMRYWHPFTEEAIEQIKKDGITKLVVLPLYPQFSISTSGSSLRLLESIFRDDEYLVNMQHTVLPSWYQREGYIKAMSNLIEKELKSFDYPKEVMIFFSAHGVPLAYVEEAGDPYKAEMEECVDLIMEELETRKISNAFTLAYQSRVGPVEWLKPYTDETIVELGKKGVKSLLAVPISFVSEHIETLEEIDVEYKELALESGIEKWGRVPALGCEPSFISDLADAVIESLPYVGAMAVSNLQARQPLVPLGSVEELLAAYDSQHRELPSPVIVWEWGLTKSAETWNGRVAMLAVLLLLFFEVTTPDSVFHQLGILSPALR</sequence>
<dbReference type="Proteomes" id="UP000236291">
    <property type="component" value="Unassembled WGS sequence"/>
</dbReference>
<evidence type="ECO:0000256" key="5">
    <source>
        <dbReference type="ARBA" id="ARBA00023239"/>
    </source>
</evidence>
<dbReference type="PANTHER" id="PTHR11108:SF1">
    <property type="entry name" value="FERROCHELATASE, MITOCHONDRIAL"/>
    <property type="match status" value="1"/>
</dbReference>
<feature type="compositionally biased region" description="Low complexity" evidence="9">
    <location>
        <begin position="1"/>
        <end position="21"/>
    </location>
</feature>
<comment type="pathway">
    <text evidence="1 8">Porphyrin-containing compound metabolism; protoheme biosynthesis; protoheme from protoporphyrin-IX: step 1/1.</text>
</comment>
<dbReference type="EMBL" id="ASHM01000771">
    <property type="protein sequence ID" value="PNY05375.1"/>
    <property type="molecule type" value="Genomic_DNA"/>
</dbReference>
<dbReference type="InterPro" id="IPR001015">
    <property type="entry name" value="Ferrochelatase"/>
</dbReference>
<dbReference type="InterPro" id="IPR019772">
    <property type="entry name" value="Ferrochelatase_AS"/>
</dbReference>
<dbReference type="UniPathway" id="UPA00252">
    <property type="reaction ID" value="UER00325"/>
</dbReference>
<evidence type="ECO:0000256" key="4">
    <source>
        <dbReference type="ARBA" id="ARBA00023133"/>
    </source>
</evidence>
<dbReference type="PROSITE" id="PS00534">
    <property type="entry name" value="FERROCHELATASE"/>
    <property type="match status" value="1"/>
</dbReference>
<organism evidence="10 11">
    <name type="scientific">Trifolium pratense</name>
    <name type="common">Red clover</name>
    <dbReference type="NCBI Taxonomy" id="57577"/>
    <lineage>
        <taxon>Eukaryota</taxon>
        <taxon>Viridiplantae</taxon>
        <taxon>Streptophyta</taxon>
        <taxon>Embryophyta</taxon>
        <taxon>Tracheophyta</taxon>
        <taxon>Spermatophyta</taxon>
        <taxon>Magnoliopsida</taxon>
        <taxon>eudicotyledons</taxon>
        <taxon>Gunneridae</taxon>
        <taxon>Pentapetalae</taxon>
        <taxon>rosids</taxon>
        <taxon>fabids</taxon>
        <taxon>Fabales</taxon>
        <taxon>Fabaceae</taxon>
        <taxon>Papilionoideae</taxon>
        <taxon>50 kb inversion clade</taxon>
        <taxon>NPAAA clade</taxon>
        <taxon>Hologalegina</taxon>
        <taxon>IRL clade</taxon>
        <taxon>Trifolieae</taxon>
        <taxon>Trifolium</taxon>
    </lineage>
</organism>
<evidence type="ECO:0000256" key="7">
    <source>
        <dbReference type="ARBA" id="ARBA00049380"/>
    </source>
</evidence>
<dbReference type="CDD" id="cd03411">
    <property type="entry name" value="Ferrochelatase_N"/>
    <property type="match status" value="1"/>
</dbReference>
<accession>A0A2K3NQR8</accession>
<evidence type="ECO:0000256" key="2">
    <source>
        <dbReference type="ARBA" id="ARBA00007718"/>
    </source>
</evidence>
<dbReference type="PANTHER" id="PTHR11108">
    <property type="entry name" value="FERROCHELATASE"/>
    <property type="match status" value="1"/>
</dbReference>
<gene>
    <name evidence="10" type="ORF">L195_g001825</name>
</gene>
<comment type="catalytic activity">
    <reaction evidence="7 8">
        <text>heme b + 2 H(+) = protoporphyrin IX + Fe(2+)</text>
        <dbReference type="Rhea" id="RHEA:22584"/>
        <dbReference type="ChEBI" id="CHEBI:15378"/>
        <dbReference type="ChEBI" id="CHEBI:29033"/>
        <dbReference type="ChEBI" id="CHEBI:57306"/>
        <dbReference type="ChEBI" id="CHEBI:60344"/>
        <dbReference type="EC" id="4.98.1.1"/>
    </reaction>
</comment>
<dbReference type="AlphaFoldDB" id="A0A2K3NQR8"/>
<dbReference type="GO" id="GO:0005739">
    <property type="term" value="C:mitochondrion"/>
    <property type="evidence" value="ECO:0007669"/>
    <property type="project" value="TreeGrafter"/>
</dbReference>
<protein>
    <recommendedName>
        <fullName evidence="8">Ferrochelatase</fullName>
        <ecNumber evidence="8">4.98.1.1</ecNumber>
    </recommendedName>
</protein>
<comment type="caution">
    <text evidence="10">The sequence shown here is derived from an EMBL/GenBank/DDBJ whole genome shotgun (WGS) entry which is preliminary data.</text>
</comment>
<comment type="subcellular location">
    <subcellularLocation>
        <location evidence="8">Plastid</location>
        <location evidence="8">Chloroplast</location>
    </subcellularLocation>
</comment>
<dbReference type="Gene3D" id="3.40.50.1400">
    <property type="match status" value="3"/>
</dbReference>
<dbReference type="GO" id="GO:0004325">
    <property type="term" value="F:ferrochelatase activity"/>
    <property type="evidence" value="ECO:0007669"/>
    <property type="project" value="UniProtKB-UniRule"/>
</dbReference>
<reference evidence="10 11" key="2">
    <citation type="journal article" date="2017" name="Front. Plant Sci.">
        <title>Gene Classification and Mining of Molecular Markers Useful in Red Clover (Trifolium pratense) Breeding.</title>
        <authorList>
            <person name="Istvanek J."/>
            <person name="Dluhosova J."/>
            <person name="Dluhos P."/>
            <person name="Patkova L."/>
            <person name="Nedelnik J."/>
            <person name="Repkova J."/>
        </authorList>
    </citation>
    <scope>NUCLEOTIDE SEQUENCE [LARGE SCALE GENOMIC DNA]</scope>
    <source>
        <strain evidence="11">cv. Tatra</strain>
        <tissue evidence="10">Young leaves</tissue>
    </source>
</reference>
<dbReference type="Pfam" id="PF00762">
    <property type="entry name" value="Ferrochelatase"/>
    <property type="match status" value="2"/>
</dbReference>
<keyword evidence="3 8" id="KW-0408">Iron</keyword>
<evidence type="ECO:0000256" key="9">
    <source>
        <dbReference type="SAM" id="MobiDB-lite"/>
    </source>
</evidence>
<evidence type="ECO:0000313" key="11">
    <source>
        <dbReference type="Proteomes" id="UP000236291"/>
    </source>
</evidence>
<evidence type="ECO:0000313" key="10">
    <source>
        <dbReference type="EMBL" id="PNY05375.1"/>
    </source>
</evidence>
<dbReference type="STRING" id="57577.A0A2K3NQR8"/>
<dbReference type="CDD" id="cd00419">
    <property type="entry name" value="Ferrochelatase_C"/>
    <property type="match status" value="1"/>
</dbReference>
<keyword evidence="8" id="KW-0150">Chloroplast</keyword>
<proteinExistence type="inferred from homology"/>
<dbReference type="GO" id="GO:0006783">
    <property type="term" value="P:heme biosynthetic process"/>
    <property type="evidence" value="ECO:0007669"/>
    <property type="project" value="UniProtKB-UniRule"/>
</dbReference>
<keyword evidence="6 8" id="KW-0627">Porphyrin biosynthesis</keyword>
<comment type="function">
    <text evidence="8">Catalyzes the ferrous insertion into protoporphyrin IX.</text>
</comment>
<dbReference type="FunFam" id="3.40.50.1400:FF:000005">
    <property type="entry name" value="Ferrochelatase"/>
    <property type="match status" value="1"/>
</dbReference>
<name>A0A2K3NQR8_TRIPR</name>
<dbReference type="InterPro" id="IPR033644">
    <property type="entry name" value="Ferrochelatase_C"/>
</dbReference>
<dbReference type="SUPFAM" id="SSF103511">
    <property type="entry name" value="Chlorophyll a-b binding protein"/>
    <property type="match status" value="1"/>
</dbReference>
<dbReference type="NCBIfam" id="TIGR00109">
    <property type="entry name" value="hemH"/>
    <property type="match status" value="1"/>
</dbReference>
<evidence type="ECO:0000256" key="3">
    <source>
        <dbReference type="ARBA" id="ARBA00023004"/>
    </source>
</evidence>
<keyword evidence="8" id="KW-0934">Plastid</keyword>
<keyword evidence="5 8" id="KW-0456">Lyase</keyword>
<dbReference type="GO" id="GO:0009507">
    <property type="term" value="C:chloroplast"/>
    <property type="evidence" value="ECO:0007669"/>
    <property type="project" value="UniProtKB-SubCell"/>
</dbReference>
<feature type="region of interest" description="Disordered" evidence="9">
    <location>
        <begin position="1"/>
        <end position="23"/>
    </location>
</feature>
<reference evidence="10 11" key="1">
    <citation type="journal article" date="2014" name="Am. J. Bot.">
        <title>Genome assembly and annotation for red clover (Trifolium pratense; Fabaceae).</title>
        <authorList>
            <person name="Istvanek J."/>
            <person name="Jaros M."/>
            <person name="Krenek A."/>
            <person name="Repkova J."/>
        </authorList>
    </citation>
    <scope>NUCLEOTIDE SEQUENCE [LARGE SCALE GENOMIC DNA]</scope>
    <source>
        <strain evidence="11">cv. Tatra</strain>
        <tissue evidence="10">Young leaves</tissue>
    </source>
</reference>
<dbReference type="EC" id="4.98.1.1" evidence="8"/>
<dbReference type="InterPro" id="IPR033659">
    <property type="entry name" value="Ferrochelatase_N"/>
</dbReference>
<dbReference type="SUPFAM" id="SSF53800">
    <property type="entry name" value="Chelatase"/>
    <property type="match status" value="1"/>
</dbReference>
<keyword evidence="4 8" id="KW-0350">Heme biosynthesis</keyword>
<comment type="similarity">
    <text evidence="2 8">Belongs to the ferrochelatase family.</text>
</comment>
<dbReference type="HAMAP" id="MF_00323">
    <property type="entry name" value="Ferrochelatase"/>
    <property type="match status" value="1"/>
</dbReference>